<name>A0A5J4YYI0_PORPP</name>
<dbReference type="InterPro" id="IPR015421">
    <property type="entry name" value="PyrdxlP-dep_Trfase_major"/>
</dbReference>
<evidence type="ECO:0000256" key="3">
    <source>
        <dbReference type="ARBA" id="ARBA00022576"/>
    </source>
</evidence>
<comment type="cofactor">
    <cofactor evidence="1">
        <name>pyridoxal 5'-phosphate</name>
        <dbReference type="ChEBI" id="CHEBI:597326"/>
    </cofactor>
</comment>
<evidence type="ECO:0000313" key="10">
    <source>
        <dbReference type="Proteomes" id="UP000324585"/>
    </source>
</evidence>
<dbReference type="GO" id="GO:0030170">
    <property type="term" value="F:pyridoxal phosphate binding"/>
    <property type="evidence" value="ECO:0007669"/>
    <property type="project" value="InterPro"/>
</dbReference>
<comment type="similarity">
    <text evidence="6">Belongs to the class-I pyridoxal-phosphate-dependent aminotransferase family. Alanine aminotransferase subfamily.</text>
</comment>
<evidence type="ECO:0000259" key="8">
    <source>
        <dbReference type="Pfam" id="PF00155"/>
    </source>
</evidence>
<protein>
    <submittedName>
        <fullName evidence="9">Alanine aminotransferase 2</fullName>
    </submittedName>
</protein>
<feature type="region of interest" description="Disordered" evidence="7">
    <location>
        <begin position="32"/>
        <end position="75"/>
    </location>
</feature>
<feature type="compositionally biased region" description="Basic residues" evidence="7">
    <location>
        <begin position="53"/>
        <end position="63"/>
    </location>
</feature>
<dbReference type="InterPro" id="IPR004839">
    <property type="entry name" value="Aminotransferase_I/II_large"/>
</dbReference>
<dbReference type="OMA" id="FGFECPP"/>
<dbReference type="InterPro" id="IPR015424">
    <property type="entry name" value="PyrdxlP-dep_Trfase"/>
</dbReference>
<evidence type="ECO:0000256" key="2">
    <source>
        <dbReference type="ARBA" id="ARBA00011738"/>
    </source>
</evidence>
<dbReference type="Proteomes" id="UP000324585">
    <property type="component" value="Unassembled WGS sequence"/>
</dbReference>
<evidence type="ECO:0000256" key="5">
    <source>
        <dbReference type="ARBA" id="ARBA00022898"/>
    </source>
</evidence>
<dbReference type="InterPro" id="IPR045088">
    <property type="entry name" value="ALAT1/2-like"/>
</dbReference>
<keyword evidence="5" id="KW-0663">Pyridoxal phosphate</keyword>
<sequence length="548" mass="59719">MTAATATGRLAARAWRNSARVDAQLGACVGRHSLGSGAERDARRSGAPVGARHSAHAARRFSTARRGTMADRGDSTKLTAEDLNRNAVEMEYSVRGKIVQLAEEHQAALSRGEKRPFDEVILCNVGNPQAVGQAPLTYLRQVLALCTYPALLDEPSLAHCFPEDVVAEAKSILDNSKGVGAYTTSKGIPLVRQRVAKFLEERDGYPADPESILLTNGASDGVKAILTLMTRGPKDGIMIPIPQYPLYSAASVLLDGAMLGYYLNEDQAWSLEVEELRRVVTSAKEKGVLPRVLCVISPGNPTGNLLTVQNMQDIVSFCEEQNLLLMADEVYQENIYDSTKEFVSFKKVVRDMNSDVPMVSFHSTSKGVMGECGLRGGYMELVNLDDSVAAQVYKLQSVSLCANVPGQIATNIMVNRPKPGSPSYELWEKEYNSTFQSLARKADKLAKGLNAIPGVSCSDQLFAMYAFPKIQLPPKAIQVAEKEGMAADAFYCMNLLQETGICVVPGSGFLQVPGTFHFRTTILPPEDKMDSVIAKLRDFHMGFCEKYA</sequence>
<evidence type="ECO:0000256" key="7">
    <source>
        <dbReference type="SAM" id="MobiDB-lite"/>
    </source>
</evidence>
<dbReference type="UniPathway" id="UPA00528">
    <property type="reaction ID" value="UER00586"/>
</dbReference>
<dbReference type="PANTHER" id="PTHR11751">
    <property type="entry name" value="ALANINE AMINOTRANSFERASE"/>
    <property type="match status" value="1"/>
</dbReference>
<accession>A0A5J4YYI0</accession>
<evidence type="ECO:0000256" key="6">
    <source>
        <dbReference type="ARBA" id="ARBA00025785"/>
    </source>
</evidence>
<comment type="caution">
    <text evidence="9">The sequence shown here is derived from an EMBL/GenBank/DDBJ whole genome shotgun (WGS) entry which is preliminary data.</text>
</comment>
<dbReference type="Gene3D" id="1.10.287.1970">
    <property type="match status" value="1"/>
</dbReference>
<proteinExistence type="inferred from homology"/>
<dbReference type="Gene3D" id="3.40.640.10">
    <property type="entry name" value="Type I PLP-dependent aspartate aminotransferase-like (Major domain)"/>
    <property type="match status" value="1"/>
</dbReference>
<dbReference type="SUPFAM" id="SSF53383">
    <property type="entry name" value="PLP-dependent transferases"/>
    <property type="match status" value="1"/>
</dbReference>
<keyword evidence="4 9" id="KW-0808">Transferase</keyword>
<dbReference type="CDD" id="cd00609">
    <property type="entry name" value="AAT_like"/>
    <property type="match status" value="1"/>
</dbReference>
<dbReference type="Gene3D" id="3.90.1150.10">
    <property type="entry name" value="Aspartate Aminotransferase, domain 1"/>
    <property type="match status" value="1"/>
</dbReference>
<reference evidence="10" key="1">
    <citation type="journal article" date="2019" name="Nat. Commun.">
        <title>Expansion of phycobilisome linker gene families in mesophilic red algae.</title>
        <authorList>
            <person name="Lee J."/>
            <person name="Kim D."/>
            <person name="Bhattacharya D."/>
            <person name="Yoon H.S."/>
        </authorList>
    </citation>
    <scope>NUCLEOTIDE SEQUENCE [LARGE SCALE GENOMIC DNA]</scope>
    <source>
        <strain evidence="10">CCMP 1328</strain>
    </source>
</reference>
<dbReference type="OrthoDB" id="1732682at2759"/>
<keyword evidence="10" id="KW-1185">Reference proteome</keyword>
<evidence type="ECO:0000256" key="1">
    <source>
        <dbReference type="ARBA" id="ARBA00001933"/>
    </source>
</evidence>
<keyword evidence="3 9" id="KW-0032">Aminotransferase</keyword>
<feature type="domain" description="Aminotransferase class I/classII large" evidence="8">
    <location>
        <begin position="161"/>
        <end position="535"/>
    </location>
</feature>
<dbReference type="FunFam" id="3.90.1150.10:FF:000010">
    <property type="entry name" value="Alanine aminotransferase 2"/>
    <property type="match status" value="1"/>
</dbReference>
<dbReference type="Pfam" id="PF00155">
    <property type="entry name" value="Aminotran_1_2"/>
    <property type="match status" value="1"/>
</dbReference>
<dbReference type="FunFam" id="1.10.287.1970:FF:000001">
    <property type="entry name" value="Alanine aminotransferase 2"/>
    <property type="match status" value="1"/>
</dbReference>
<dbReference type="InterPro" id="IPR015422">
    <property type="entry name" value="PyrdxlP-dep_Trfase_small"/>
</dbReference>
<organism evidence="9 10">
    <name type="scientific">Porphyridium purpureum</name>
    <name type="common">Red alga</name>
    <name type="synonym">Porphyridium cruentum</name>
    <dbReference type="NCBI Taxonomy" id="35688"/>
    <lineage>
        <taxon>Eukaryota</taxon>
        <taxon>Rhodophyta</taxon>
        <taxon>Bangiophyceae</taxon>
        <taxon>Porphyridiales</taxon>
        <taxon>Porphyridiaceae</taxon>
        <taxon>Porphyridium</taxon>
    </lineage>
</organism>
<dbReference type="GO" id="GO:0008483">
    <property type="term" value="F:transaminase activity"/>
    <property type="evidence" value="ECO:0007669"/>
    <property type="project" value="UniProtKB-KW"/>
</dbReference>
<evidence type="ECO:0000256" key="4">
    <source>
        <dbReference type="ARBA" id="ARBA00022679"/>
    </source>
</evidence>
<dbReference type="GO" id="GO:0042853">
    <property type="term" value="P:L-alanine catabolic process"/>
    <property type="evidence" value="ECO:0007669"/>
    <property type="project" value="UniProtKB-UniPathway"/>
</dbReference>
<dbReference type="AlphaFoldDB" id="A0A5J4YYI0"/>
<dbReference type="PANTHER" id="PTHR11751:SF29">
    <property type="entry name" value="ALANINE TRANSAMINASE"/>
    <property type="match status" value="1"/>
</dbReference>
<dbReference type="EMBL" id="VRMN01000003">
    <property type="protein sequence ID" value="KAA8495774.1"/>
    <property type="molecule type" value="Genomic_DNA"/>
</dbReference>
<evidence type="ECO:0000313" key="9">
    <source>
        <dbReference type="EMBL" id="KAA8495774.1"/>
    </source>
</evidence>
<gene>
    <name evidence="9" type="ORF">FVE85_1929</name>
</gene>
<dbReference type="FunFam" id="3.40.640.10:FF:000012">
    <property type="entry name" value="alanine aminotransferase 2"/>
    <property type="match status" value="1"/>
</dbReference>
<comment type="subunit">
    <text evidence="2">Homodimer.</text>
</comment>